<dbReference type="Pfam" id="PF04347">
    <property type="entry name" value="FliO"/>
    <property type="match status" value="1"/>
</dbReference>
<name>A0A3B0VPC0_9ZZZZ</name>
<dbReference type="GO" id="GO:0044781">
    <property type="term" value="P:bacterial-type flagellum organization"/>
    <property type="evidence" value="ECO:0007669"/>
    <property type="project" value="InterPro"/>
</dbReference>
<reference evidence="11" key="1">
    <citation type="submission" date="2018-06" db="EMBL/GenBank/DDBJ databases">
        <authorList>
            <person name="Zhirakovskaya E."/>
        </authorList>
    </citation>
    <scope>NUCLEOTIDE SEQUENCE</scope>
</reference>
<dbReference type="PANTHER" id="PTHR38766">
    <property type="entry name" value="FLAGELLAR PROTEIN FLIO"/>
    <property type="match status" value="1"/>
</dbReference>
<dbReference type="GO" id="GO:0005886">
    <property type="term" value="C:plasma membrane"/>
    <property type="evidence" value="ECO:0007669"/>
    <property type="project" value="UniProtKB-SubCell"/>
</dbReference>
<evidence type="ECO:0000256" key="3">
    <source>
        <dbReference type="ARBA" id="ARBA00022475"/>
    </source>
</evidence>
<sequence>MSKFTFVWLFFVTAFYTSISVAETKAASIGESVTRPSEYFGQIMLSLVLVLLIIFLAAWLLRRYSRFPGVADGNLKVIGALSVGQRERILLLQVGQEQIVVGVTSSKITTLLQLEEPVKVKDNAPISSQFSKRLQEALSPSSTSTNPKESPKTHRADS</sequence>
<evidence type="ECO:0000256" key="7">
    <source>
        <dbReference type="ARBA" id="ARBA00023143"/>
    </source>
</evidence>
<dbReference type="PANTHER" id="PTHR38766:SF1">
    <property type="entry name" value="FLAGELLAR PROTEIN FLIO"/>
    <property type="match status" value="1"/>
</dbReference>
<evidence type="ECO:0000256" key="5">
    <source>
        <dbReference type="ARBA" id="ARBA00022989"/>
    </source>
</evidence>
<dbReference type="NCBIfam" id="TIGR03500">
    <property type="entry name" value="FliO_TIGR"/>
    <property type="match status" value="1"/>
</dbReference>
<gene>
    <name evidence="11" type="ORF">MNBD_GAMMA04-472</name>
</gene>
<keyword evidence="3" id="KW-1003">Cell membrane</keyword>
<dbReference type="GO" id="GO:0009425">
    <property type="term" value="C:bacterial-type flagellum basal body"/>
    <property type="evidence" value="ECO:0007669"/>
    <property type="project" value="UniProtKB-SubCell"/>
</dbReference>
<dbReference type="InterPro" id="IPR052205">
    <property type="entry name" value="FliO/MopB"/>
</dbReference>
<feature type="compositionally biased region" description="Polar residues" evidence="9">
    <location>
        <begin position="133"/>
        <end position="148"/>
    </location>
</feature>
<dbReference type="InterPro" id="IPR022781">
    <property type="entry name" value="Flagellar_biosynth_FliO"/>
</dbReference>
<evidence type="ECO:0000313" key="11">
    <source>
        <dbReference type="EMBL" id="VAW45365.1"/>
    </source>
</evidence>
<keyword evidence="5 10" id="KW-1133">Transmembrane helix</keyword>
<evidence type="ECO:0008006" key="12">
    <source>
        <dbReference type="Google" id="ProtNLM"/>
    </source>
</evidence>
<dbReference type="AlphaFoldDB" id="A0A3B0VPC0"/>
<evidence type="ECO:0000256" key="9">
    <source>
        <dbReference type="SAM" id="MobiDB-lite"/>
    </source>
</evidence>
<evidence type="ECO:0000256" key="2">
    <source>
        <dbReference type="ARBA" id="ARBA00004236"/>
    </source>
</evidence>
<evidence type="ECO:0000256" key="1">
    <source>
        <dbReference type="ARBA" id="ARBA00004117"/>
    </source>
</evidence>
<evidence type="ECO:0000256" key="8">
    <source>
        <dbReference type="ARBA" id="ARBA00037937"/>
    </source>
</evidence>
<keyword evidence="6 10" id="KW-0472">Membrane</keyword>
<proteinExistence type="inferred from homology"/>
<feature type="region of interest" description="Disordered" evidence="9">
    <location>
        <begin position="133"/>
        <end position="158"/>
    </location>
</feature>
<organism evidence="11">
    <name type="scientific">hydrothermal vent metagenome</name>
    <dbReference type="NCBI Taxonomy" id="652676"/>
    <lineage>
        <taxon>unclassified sequences</taxon>
        <taxon>metagenomes</taxon>
        <taxon>ecological metagenomes</taxon>
    </lineage>
</organism>
<comment type="similarity">
    <text evidence="8">Belongs to the FliO/MopB family.</text>
</comment>
<evidence type="ECO:0000256" key="10">
    <source>
        <dbReference type="SAM" id="Phobius"/>
    </source>
</evidence>
<evidence type="ECO:0000256" key="4">
    <source>
        <dbReference type="ARBA" id="ARBA00022692"/>
    </source>
</evidence>
<keyword evidence="4 10" id="KW-0812">Transmembrane</keyword>
<dbReference type="EMBL" id="UOFB01000079">
    <property type="protein sequence ID" value="VAW45365.1"/>
    <property type="molecule type" value="Genomic_DNA"/>
</dbReference>
<comment type="subcellular location">
    <subcellularLocation>
        <location evidence="1">Bacterial flagellum basal body</location>
    </subcellularLocation>
    <subcellularLocation>
        <location evidence="2">Cell membrane</location>
    </subcellularLocation>
</comment>
<feature type="transmembrane region" description="Helical" evidence="10">
    <location>
        <begin position="40"/>
        <end position="61"/>
    </location>
</feature>
<keyword evidence="7" id="KW-0975">Bacterial flagellum</keyword>
<protein>
    <recommendedName>
        <fullName evidence="12">Flagellar protein</fullName>
    </recommendedName>
</protein>
<accession>A0A3B0VPC0</accession>
<evidence type="ECO:0000256" key="6">
    <source>
        <dbReference type="ARBA" id="ARBA00023136"/>
    </source>
</evidence>
<feature type="compositionally biased region" description="Basic and acidic residues" evidence="9">
    <location>
        <begin position="149"/>
        <end position="158"/>
    </location>
</feature>